<proteinExistence type="predicted"/>
<dbReference type="GO" id="GO:0005737">
    <property type="term" value="C:cytoplasm"/>
    <property type="evidence" value="ECO:0007669"/>
    <property type="project" value="TreeGrafter"/>
</dbReference>
<sequence length="432" mass="49556">MQIVHALGAAEKRGPLIQDTFVSKFISELRLSNSPISEDIKSIHDFSTILRHVYHSISSESKLFKLNLLVKIDDQLFNSISFPHCRAIRDDLVSSPPQTPLNNFQSTNNIVNDLRNVSWFHGGLTRDQSEELLEYEDNGRHIPTHETFVQLKRPIKYQARPNIEAMTSPSSIDQSWMHGRIPQEHVQIYLKDEGDFLVWQRDYEYILSYVYNGEIQSIFASKSNEEYFTTDLIAGNFDDITDLVQHLILHHSYYRGVYLKTPIGKHIQHTHSLRSDVRDITASPQVLNISPSMDSTTDPFWFRRSETHDKLIDLSISLTEQRWFSKSITYDLSNAVLKKEGDFLVRTSQSRPGHLSLSVRVGEDIQTFGVFISGKPCRYSLDPHSKTTFGNVVELINHYLQTKQPLPGSLYPSAFLLNPINVQSALNSLKYC</sequence>
<evidence type="ECO:0000313" key="5">
    <source>
        <dbReference type="Proteomes" id="UP001165289"/>
    </source>
</evidence>
<dbReference type="InterPro" id="IPR051184">
    <property type="entry name" value="Tyrosine-phos_adapter"/>
</dbReference>
<feature type="domain" description="SH2" evidence="3">
    <location>
        <begin position="176"/>
        <end position="263"/>
    </location>
</feature>
<evidence type="ECO:0000313" key="4">
    <source>
        <dbReference type="EMBL" id="KAI6656254.1"/>
    </source>
</evidence>
<dbReference type="GO" id="GO:0035591">
    <property type="term" value="F:signaling adaptor activity"/>
    <property type="evidence" value="ECO:0007669"/>
    <property type="project" value="TreeGrafter"/>
</dbReference>
<evidence type="ECO:0000256" key="2">
    <source>
        <dbReference type="PROSITE-ProRule" id="PRU00191"/>
    </source>
</evidence>
<comment type="caution">
    <text evidence="4">The sequence shown here is derived from an EMBL/GenBank/DDBJ whole genome shotgun (WGS) entry which is preliminary data.</text>
</comment>
<dbReference type="InterPro" id="IPR036860">
    <property type="entry name" value="SH2_dom_sf"/>
</dbReference>
<dbReference type="EMBL" id="JAKMXF010000151">
    <property type="protein sequence ID" value="KAI6656254.1"/>
    <property type="molecule type" value="Genomic_DNA"/>
</dbReference>
<feature type="domain" description="SH2" evidence="3">
    <location>
        <begin position="323"/>
        <end position="420"/>
    </location>
</feature>
<dbReference type="Proteomes" id="UP001165289">
    <property type="component" value="Unassembled WGS sequence"/>
</dbReference>
<dbReference type="PANTHER" id="PTHR19969:SF5">
    <property type="entry name" value="CRK-LIKE PROTEIN"/>
    <property type="match status" value="1"/>
</dbReference>
<dbReference type="GO" id="GO:0030971">
    <property type="term" value="F:receptor tyrosine kinase binding"/>
    <property type="evidence" value="ECO:0007669"/>
    <property type="project" value="TreeGrafter"/>
</dbReference>
<dbReference type="PANTHER" id="PTHR19969">
    <property type="entry name" value="SH2-SH3 ADAPTOR PROTEIN-RELATED"/>
    <property type="match status" value="1"/>
</dbReference>
<evidence type="ECO:0000256" key="1">
    <source>
        <dbReference type="ARBA" id="ARBA00022999"/>
    </source>
</evidence>
<reference evidence="4 5" key="1">
    <citation type="journal article" date="2023" name="BMC Biol.">
        <title>The compact genome of the sponge Oopsacas minuta (Hexactinellida) is lacking key metazoan core genes.</title>
        <authorList>
            <person name="Santini S."/>
            <person name="Schenkelaars Q."/>
            <person name="Jourda C."/>
            <person name="Duchesne M."/>
            <person name="Belahbib H."/>
            <person name="Rocher C."/>
            <person name="Selva M."/>
            <person name="Riesgo A."/>
            <person name="Vervoort M."/>
            <person name="Leys S.P."/>
            <person name="Kodjabachian L."/>
            <person name="Le Bivic A."/>
            <person name="Borchiellini C."/>
            <person name="Claverie J.M."/>
            <person name="Renard E."/>
        </authorList>
    </citation>
    <scope>NUCLEOTIDE SEQUENCE [LARGE SCALE GENOMIC DNA]</scope>
    <source>
        <strain evidence="4">SPO-2</strain>
    </source>
</reference>
<dbReference type="SUPFAM" id="SSF55550">
    <property type="entry name" value="SH2 domain"/>
    <property type="match status" value="2"/>
</dbReference>
<protein>
    <recommendedName>
        <fullName evidence="3">SH2 domain-containing protein</fullName>
    </recommendedName>
</protein>
<keyword evidence="5" id="KW-1185">Reference proteome</keyword>
<dbReference type="InterPro" id="IPR000980">
    <property type="entry name" value="SH2"/>
</dbReference>
<organism evidence="4 5">
    <name type="scientific">Oopsacas minuta</name>
    <dbReference type="NCBI Taxonomy" id="111878"/>
    <lineage>
        <taxon>Eukaryota</taxon>
        <taxon>Metazoa</taxon>
        <taxon>Porifera</taxon>
        <taxon>Hexactinellida</taxon>
        <taxon>Hexasterophora</taxon>
        <taxon>Lyssacinosida</taxon>
        <taxon>Leucopsacidae</taxon>
        <taxon>Oopsacas</taxon>
    </lineage>
</organism>
<dbReference type="SMART" id="SM00252">
    <property type="entry name" value="SH2"/>
    <property type="match status" value="2"/>
</dbReference>
<keyword evidence="1 2" id="KW-0727">SH2 domain</keyword>
<gene>
    <name evidence="4" type="ORF">LOD99_11314</name>
</gene>
<dbReference type="GO" id="GO:0016477">
    <property type="term" value="P:cell migration"/>
    <property type="evidence" value="ECO:0007669"/>
    <property type="project" value="TreeGrafter"/>
</dbReference>
<dbReference type="AlphaFoldDB" id="A0AAV7K724"/>
<name>A0AAV7K724_9METZ</name>
<accession>A0AAV7K724</accession>
<evidence type="ECO:0000259" key="3">
    <source>
        <dbReference type="PROSITE" id="PS50001"/>
    </source>
</evidence>
<dbReference type="PRINTS" id="PR00401">
    <property type="entry name" value="SH2DOMAIN"/>
</dbReference>
<dbReference type="Gene3D" id="3.30.505.10">
    <property type="entry name" value="SH2 domain"/>
    <property type="match status" value="2"/>
</dbReference>
<dbReference type="GO" id="GO:0007167">
    <property type="term" value="P:enzyme-linked receptor protein signaling pathway"/>
    <property type="evidence" value="ECO:0007669"/>
    <property type="project" value="TreeGrafter"/>
</dbReference>
<dbReference type="Pfam" id="PF00017">
    <property type="entry name" value="SH2"/>
    <property type="match status" value="2"/>
</dbReference>
<dbReference type="PROSITE" id="PS50001">
    <property type="entry name" value="SH2"/>
    <property type="match status" value="2"/>
</dbReference>